<reference evidence="1" key="1">
    <citation type="submission" date="2020-07" db="EMBL/GenBank/DDBJ databases">
        <title>Multicomponent nature underlies the extraordinary mechanical properties of spider dragline silk.</title>
        <authorList>
            <person name="Kono N."/>
            <person name="Nakamura H."/>
            <person name="Mori M."/>
            <person name="Yoshida Y."/>
            <person name="Ohtoshi R."/>
            <person name="Malay A.D."/>
            <person name="Moran D.A.P."/>
            <person name="Tomita M."/>
            <person name="Numata K."/>
            <person name="Arakawa K."/>
        </authorList>
    </citation>
    <scope>NUCLEOTIDE SEQUENCE</scope>
</reference>
<sequence length="149" mass="16998">MNSLRRLTGSSILSRLFQEKRNVTNVRFLYNEQFLGIDKYVDARQRTMSRLGSMRGYILSTEESLKQRQLGWELNGLGECQKALRARSGIYGAWVITQCYFEEIAQLGVLNEQEYCFDEKASVQSCLVISHAMPAGNFFACITCNSCIL</sequence>
<evidence type="ECO:0000313" key="2">
    <source>
        <dbReference type="Proteomes" id="UP000887116"/>
    </source>
</evidence>
<gene>
    <name evidence="1" type="ORF">TNCT_621631</name>
</gene>
<dbReference type="Proteomes" id="UP000887116">
    <property type="component" value="Unassembled WGS sequence"/>
</dbReference>
<keyword evidence="2" id="KW-1185">Reference proteome</keyword>
<dbReference type="EMBL" id="BMAO01035456">
    <property type="protein sequence ID" value="GFR03750.1"/>
    <property type="molecule type" value="Genomic_DNA"/>
</dbReference>
<comment type="caution">
    <text evidence="1">The sequence shown here is derived from an EMBL/GenBank/DDBJ whole genome shotgun (WGS) entry which is preliminary data.</text>
</comment>
<dbReference type="AlphaFoldDB" id="A0A8X6IFI7"/>
<name>A0A8X6IFI7_TRICU</name>
<evidence type="ECO:0000313" key="1">
    <source>
        <dbReference type="EMBL" id="GFR03750.1"/>
    </source>
</evidence>
<proteinExistence type="predicted"/>
<organism evidence="1 2">
    <name type="scientific">Trichonephila clavata</name>
    <name type="common">Joro spider</name>
    <name type="synonym">Nephila clavata</name>
    <dbReference type="NCBI Taxonomy" id="2740835"/>
    <lineage>
        <taxon>Eukaryota</taxon>
        <taxon>Metazoa</taxon>
        <taxon>Ecdysozoa</taxon>
        <taxon>Arthropoda</taxon>
        <taxon>Chelicerata</taxon>
        <taxon>Arachnida</taxon>
        <taxon>Araneae</taxon>
        <taxon>Araneomorphae</taxon>
        <taxon>Entelegynae</taxon>
        <taxon>Araneoidea</taxon>
        <taxon>Nephilidae</taxon>
        <taxon>Trichonephila</taxon>
    </lineage>
</organism>
<protein>
    <submittedName>
        <fullName evidence="1">Uncharacterized protein</fullName>
    </submittedName>
</protein>
<accession>A0A8X6IFI7</accession>